<sequence>MVLNTECELFDRIANCNYNNEIYIHPSMEVIEPDTPIKLEPREKHIKILIVPDRGNQILIVLNIPDNSNPLVKDFLDLFKLESQLLDVTGVYLVEDIVHDVRYVVTTHQKSMSGGGEVRKSLNGMAPRAKRFHSARSSLASSLTTCSCPRKNHDTVEERFIEDKQDNCTHLTSHLRANSQILLTYPASPHKGRITVSVQDFMCLQKDNLINDIIIDFYLMYLAIEILPPEDQMRVYVFNTYFFTRLTSVSWSCMNSHNMTLAATQHAAVKTWTRTVDIFKKDFIIIPINRSEHWFLVVVCYPSMISSDVKKTDSNFRDESCRPCIIIFDSMPYLRIRKTVVVQELKDYLKCEYAEKMGSDASRSISDMPVIYADVPRQNNSFDCGLYTLQFAENFLKDFVIPKISFTKSLKDWFTADMIQEKRQDLKKLLMQLTIQSRTSQNFVDRCLNGSDDLTIL</sequence>
<organism evidence="1 2">
    <name type="scientific">Eretmocerus hayati</name>
    <dbReference type="NCBI Taxonomy" id="131215"/>
    <lineage>
        <taxon>Eukaryota</taxon>
        <taxon>Metazoa</taxon>
        <taxon>Ecdysozoa</taxon>
        <taxon>Arthropoda</taxon>
        <taxon>Hexapoda</taxon>
        <taxon>Insecta</taxon>
        <taxon>Pterygota</taxon>
        <taxon>Neoptera</taxon>
        <taxon>Endopterygota</taxon>
        <taxon>Hymenoptera</taxon>
        <taxon>Apocrita</taxon>
        <taxon>Proctotrupomorpha</taxon>
        <taxon>Chalcidoidea</taxon>
        <taxon>Aphelinidae</taxon>
        <taxon>Aphelininae</taxon>
        <taxon>Eretmocerus</taxon>
    </lineage>
</organism>
<accession>A0ACC2PVE9</accession>
<keyword evidence="2" id="KW-1185">Reference proteome</keyword>
<comment type="caution">
    <text evidence="1">The sequence shown here is derived from an EMBL/GenBank/DDBJ whole genome shotgun (WGS) entry which is preliminary data.</text>
</comment>
<name>A0ACC2PVE9_9HYME</name>
<protein>
    <submittedName>
        <fullName evidence="1">Uncharacterized protein</fullName>
    </submittedName>
</protein>
<gene>
    <name evidence="1" type="ORF">QAD02_023359</name>
</gene>
<evidence type="ECO:0000313" key="1">
    <source>
        <dbReference type="EMBL" id="KAJ8687565.1"/>
    </source>
</evidence>
<evidence type="ECO:0000313" key="2">
    <source>
        <dbReference type="Proteomes" id="UP001239111"/>
    </source>
</evidence>
<dbReference type="Proteomes" id="UP001239111">
    <property type="component" value="Chromosome 1"/>
</dbReference>
<dbReference type="EMBL" id="CM056741">
    <property type="protein sequence ID" value="KAJ8687565.1"/>
    <property type="molecule type" value="Genomic_DNA"/>
</dbReference>
<proteinExistence type="predicted"/>
<reference evidence="1" key="1">
    <citation type="submission" date="2023-04" db="EMBL/GenBank/DDBJ databases">
        <title>A chromosome-level genome assembly of the parasitoid wasp Eretmocerus hayati.</title>
        <authorList>
            <person name="Zhong Y."/>
            <person name="Liu S."/>
            <person name="Liu Y."/>
        </authorList>
    </citation>
    <scope>NUCLEOTIDE SEQUENCE</scope>
    <source>
        <strain evidence="1">ZJU_SS_LIU_2023</strain>
    </source>
</reference>